<gene>
    <name evidence="3" type="ORF">g.3795</name>
</gene>
<evidence type="ECO:0000256" key="2">
    <source>
        <dbReference type="SAM" id="MobiDB-lite"/>
    </source>
</evidence>
<feature type="region of interest" description="Disordered" evidence="2">
    <location>
        <begin position="30"/>
        <end position="49"/>
    </location>
</feature>
<protein>
    <submittedName>
        <fullName evidence="3">Uncharacterized protein</fullName>
    </submittedName>
</protein>
<accession>A0A1E1WLF2</accession>
<name>A0A1E1WLF2_PECGO</name>
<sequence>MEESMNEIEVNQTLQSPPRRRRSTFFEKRESIVPQTLSEHAEPNVCKQTTETADERIENLSRYYEKLLAEKEQWKKEVNSRRNKYHDLRQQYQMALKTPGRSRMSYSALSAEDIEFLKGKANIPKLVESQLKLHKSVKELRALYKRANELDSVIIKHCEEKVDKITEYIFENSTIEPKD</sequence>
<proteinExistence type="predicted"/>
<evidence type="ECO:0000313" key="3">
    <source>
        <dbReference type="EMBL" id="JAT87840.1"/>
    </source>
</evidence>
<feature type="coiled-coil region" evidence="1">
    <location>
        <begin position="57"/>
        <end position="91"/>
    </location>
</feature>
<reference evidence="3" key="1">
    <citation type="submission" date="2015-09" db="EMBL/GenBank/DDBJ databases">
        <title>De novo assembly of Pectinophora gossypiella (Pink Bollworm) gut transcriptome.</title>
        <authorList>
            <person name="Tassone E.E."/>
        </authorList>
    </citation>
    <scope>NUCLEOTIDE SEQUENCE</scope>
</reference>
<dbReference type="OrthoDB" id="7427168at2759"/>
<feature type="region of interest" description="Disordered" evidence="2">
    <location>
        <begin position="1"/>
        <end position="23"/>
    </location>
</feature>
<dbReference type="EMBL" id="GDQN01003214">
    <property type="protein sequence ID" value="JAT87840.1"/>
    <property type="molecule type" value="Transcribed_RNA"/>
</dbReference>
<dbReference type="AlphaFoldDB" id="A0A1E1WLF2"/>
<keyword evidence="1" id="KW-0175">Coiled coil</keyword>
<evidence type="ECO:0000256" key="1">
    <source>
        <dbReference type="SAM" id="Coils"/>
    </source>
</evidence>
<organism evidence="3">
    <name type="scientific">Pectinophora gossypiella</name>
    <name type="common">Cotton pink bollworm</name>
    <name type="synonym">Depressaria gossypiella</name>
    <dbReference type="NCBI Taxonomy" id="13191"/>
    <lineage>
        <taxon>Eukaryota</taxon>
        <taxon>Metazoa</taxon>
        <taxon>Ecdysozoa</taxon>
        <taxon>Arthropoda</taxon>
        <taxon>Hexapoda</taxon>
        <taxon>Insecta</taxon>
        <taxon>Pterygota</taxon>
        <taxon>Neoptera</taxon>
        <taxon>Endopterygota</taxon>
        <taxon>Lepidoptera</taxon>
        <taxon>Glossata</taxon>
        <taxon>Ditrysia</taxon>
        <taxon>Gelechioidea</taxon>
        <taxon>Gelechiidae</taxon>
        <taxon>Apatetrinae</taxon>
        <taxon>Pectinophora</taxon>
    </lineage>
</organism>